<comment type="caution">
    <text evidence="4">The sequence shown here is derived from an EMBL/GenBank/DDBJ whole genome shotgun (WGS) entry which is preliminary data.</text>
</comment>
<dbReference type="Proteomes" id="UP000306192">
    <property type="component" value="Unassembled WGS sequence"/>
</dbReference>
<protein>
    <submittedName>
        <fullName evidence="4">ANTAR domain-containing protein</fullName>
    </submittedName>
</protein>
<dbReference type="Pfam" id="PF13185">
    <property type="entry name" value="GAF_2"/>
    <property type="match status" value="1"/>
</dbReference>
<keyword evidence="1" id="KW-0805">Transcription regulation</keyword>
<dbReference type="InterPro" id="IPR005561">
    <property type="entry name" value="ANTAR"/>
</dbReference>
<dbReference type="InterPro" id="IPR036388">
    <property type="entry name" value="WH-like_DNA-bd_sf"/>
</dbReference>
<gene>
    <name evidence="4" type="ORF">D4765_02120</name>
</gene>
<evidence type="ECO:0000259" key="3">
    <source>
        <dbReference type="PROSITE" id="PS50921"/>
    </source>
</evidence>
<dbReference type="SMART" id="SM01012">
    <property type="entry name" value="ANTAR"/>
    <property type="match status" value="1"/>
</dbReference>
<evidence type="ECO:0000313" key="5">
    <source>
        <dbReference type="Proteomes" id="UP000306192"/>
    </source>
</evidence>
<dbReference type="Gene3D" id="1.10.10.10">
    <property type="entry name" value="Winged helix-like DNA-binding domain superfamily/Winged helix DNA-binding domain"/>
    <property type="match status" value="1"/>
</dbReference>
<sequence length="243" mass="26008">MTDRAVFSEALEELSRAQRGGGRAVTSADLCGPFLRVLPVTGAAVSTIGSGLGVSTICASDDAAAKIDELQIDLGEGPCWEALSTRRPVIADNFAVEKHPAWPVFAEALRGYRIGALYAFPLTLGALDIGSIDFYSNSARSISKTELDDVTALSEIAAWQVLRRVLADDSQNTRDVDADPSPGFSRKQVHQATGMIIAQLQVPATDAMLLLRAHAFSSGRTVREVAHDVVARRLDFLPASERS</sequence>
<dbReference type="GO" id="GO:0003723">
    <property type="term" value="F:RNA binding"/>
    <property type="evidence" value="ECO:0007669"/>
    <property type="project" value="InterPro"/>
</dbReference>
<dbReference type="AlphaFoldDB" id="A0A4T2CAH5"/>
<keyword evidence="2" id="KW-0804">Transcription</keyword>
<evidence type="ECO:0000313" key="4">
    <source>
        <dbReference type="EMBL" id="TIH40371.1"/>
    </source>
</evidence>
<dbReference type="InterPro" id="IPR003018">
    <property type="entry name" value="GAF"/>
</dbReference>
<dbReference type="EMBL" id="QYRT01000003">
    <property type="protein sequence ID" value="TIH40371.1"/>
    <property type="molecule type" value="Genomic_DNA"/>
</dbReference>
<dbReference type="Gene3D" id="3.30.450.40">
    <property type="match status" value="1"/>
</dbReference>
<accession>A0A4T2CAH5</accession>
<evidence type="ECO:0000256" key="2">
    <source>
        <dbReference type="ARBA" id="ARBA00023163"/>
    </source>
</evidence>
<keyword evidence="5" id="KW-1185">Reference proteome</keyword>
<dbReference type="InterPro" id="IPR029016">
    <property type="entry name" value="GAF-like_dom_sf"/>
</dbReference>
<dbReference type="OrthoDB" id="7466251at2"/>
<dbReference type="PROSITE" id="PS50921">
    <property type="entry name" value="ANTAR"/>
    <property type="match status" value="1"/>
</dbReference>
<feature type="domain" description="ANTAR" evidence="3">
    <location>
        <begin position="169"/>
        <end position="230"/>
    </location>
</feature>
<proteinExistence type="predicted"/>
<dbReference type="RefSeq" id="WP_136640579.1">
    <property type="nucleotide sequence ID" value="NZ_QYRT01000003.1"/>
</dbReference>
<dbReference type="SUPFAM" id="SSF55781">
    <property type="entry name" value="GAF domain-like"/>
    <property type="match status" value="1"/>
</dbReference>
<dbReference type="Pfam" id="PF03861">
    <property type="entry name" value="ANTAR"/>
    <property type="match status" value="1"/>
</dbReference>
<name>A0A4T2CAH5_9MICO</name>
<organism evidence="4 5">
    <name type="scientific">Subtercola vilae</name>
    <dbReference type="NCBI Taxonomy" id="2056433"/>
    <lineage>
        <taxon>Bacteria</taxon>
        <taxon>Bacillati</taxon>
        <taxon>Actinomycetota</taxon>
        <taxon>Actinomycetes</taxon>
        <taxon>Micrococcales</taxon>
        <taxon>Microbacteriaceae</taxon>
        <taxon>Subtercola</taxon>
    </lineage>
</organism>
<reference evidence="4 5" key="1">
    <citation type="journal article" date="2019" name="Microorganisms">
        <title>Systematic Affiliation and Genome Analysis of Subtercola vilae DB165(T) with Particular Emphasis on Cold Adaptation of an Isolate from a High-Altitude Cold Volcano Lake.</title>
        <authorList>
            <person name="Villalobos A.S."/>
            <person name="Wiese J."/>
            <person name="Imhoff J.F."/>
            <person name="Dorador C."/>
            <person name="Keller A."/>
            <person name="Hentschel U."/>
        </authorList>
    </citation>
    <scope>NUCLEOTIDE SEQUENCE [LARGE SCALE GENOMIC DNA]</scope>
    <source>
        <strain evidence="4 5">DB165</strain>
    </source>
</reference>
<evidence type="ECO:0000256" key="1">
    <source>
        <dbReference type="ARBA" id="ARBA00023015"/>
    </source>
</evidence>